<organism evidence="6 7">
    <name type="scientific">Corynebacterium hadale</name>
    <dbReference type="NCBI Taxonomy" id="2026255"/>
    <lineage>
        <taxon>Bacteria</taxon>
        <taxon>Bacillati</taxon>
        <taxon>Actinomycetota</taxon>
        <taxon>Actinomycetes</taxon>
        <taxon>Mycobacteriales</taxon>
        <taxon>Corynebacteriaceae</taxon>
        <taxon>Corynebacterium</taxon>
    </lineage>
</organism>
<dbReference type="InterPro" id="IPR001845">
    <property type="entry name" value="HTH_ArsR_DNA-bd_dom"/>
</dbReference>
<accession>A0A269PI60</accession>
<dbReference type="GO" id="GO:0003677">
    <property type="term" value="F:DNA binding"/>
    <property type="evidence" value="ECO:0007669"/>
    <property type="project" value="UniProtKB-KW"/>
</dbReference>
<evidence type="ECO:0000259" key="5">
    <source>
        <dbReference type="PROSITE" id="PS50987"/>
    </source>
</evidence>
<dbReference type="PRINTS" id="PR00778">
    <property type="entry name" value="HTHARSR"/>
</dbReference>
<reference evidence="6 7" key="1">
    <citation type="submission" date="2017-08" db="EMBL/GenBank/DDBJ databases">
        <authorList>
            <person name="de Groot N.N."/>
        </authorList>
    </citation>
    <scope>NUCLEOTIDE SEQUENCE [LARGE SCALE GENOMIC DNA]</scope>
    <source>
        <strain evidence="6 7">NBT06-6</strain>
    </source>
</reference>
<sequence>MSALNSELRLQILLMLYNGDHVVHELVADLKKSQPLISQHLRVLKSAGLVTSSRSGREVIYSLVVPEAGDVIFALSRAATRVTKEAEEANAERDDLAEKRSEREHGGDSDAPTSPGVGAGMGAAIVAPPTMSPTVAPTADPGIVPQTPRQPVE</sequence>
<dbReference type="Gene3D" id="1.10.10.10">
    <property type="entry name" value="Winged helix-like DNA-binding domain superfamily/Winged helix DNA-binding domain"/>
    <property type="match status" value="1"/>
</dbReference>
<evidence type="ECO:0000256" key="2">
    <source>
        <dbReference type="ARBA" id="ARBA00023125"/>
    </source>
</evidence>
<dbReference type="Pfam" id="PF01022">
    <property type="entry name" value="HTH_5"/>
    <property type="match status" value="1"/>
</dbReference>
<dbReference type="CDD" id="cd00090">
    <property type="entry name" value="HTH_ARSR"/>
    <property type="match status" value="1"/>
</dbReference>
<feature type="compositionally biased region" description="Basic and acidic residues" evidence="4">
    <location>
        <begin position="82"/>
        <end position="108"/>
    </location>
</feature>
<dbReference type="InterPro" id="IPR051011">
    <property type="entry name" value="Metal_resp_trans_reg"/>
</dbReference>
<protein>
    <recommendedName>
        <fullName evidence="5">HTH arsR-type domain-containing protein</fullName>
    </recommendedName>
</protein>
<evidence type="ECO:0000256" key="3">
    <source>
        <dbReference type="ARBA" id="ARBA00023163"/>
    </source>
</evidence>
<dbReference type="PANTHER" id="PTHR43132">
    <property type="entry name" value="ARSENICAL RESISTANCE OPERON REPRESSOR ARSR-RELATED"/>
    <property type="match status" value="1"/>
</dbReference>
<dbReference type="PROSITE" id="PS50987">
    <property type="entry name" value="HTH_ARSR_2"/>
    <property type="match status" value="1"/>
</dbReference>
<dbReference type="SUPFAM" id="SSF46785">
    <property type="entry name" value="Winged helix' DNA-binding domain"/>
    <property type="match status" value="1"/>
</dbReference>
<dbReference type="Proteomes" id="UP000215771">
    <property type="component" value="Unassembled WGS sequence"/>
</dbReference>
<gene>
    <name evidence="6" type="ORF">CIG21_02375</name>
</gene>
<dbReference type="GO" id="GO:0003700">
    <property type="term" value="F:DNA-binding transcription factor activity"/>
    <property type="evidence" value="ECO:0007669"/>
    <property type="project" value="InterPro"/>
</dbReference>
<feature type="region of interest" description="Disordered" evidence="4">
    <location>
        <begin position="81"/>
        <end position="153"/>
    </location>
</feature>
<dbReference type="InterPro" id="IPR036388">
    <property type="entry name" value="WH-like_DNA-bd_sf"/>
</dbReference>
<evidence type="ECO:0000313" key="6">
    <source>
        <dbReference type="EMBL" id="PAJ71113.1"/>
    </source>
</evidence>
<dbReference type="InterPro" id="IPR011991">
    <property type="entry name" value="ArsR-like_HTH"/>
</dbReference>
<keyword evidence="2" id="KW-0238">DNA-binding</keyword>
<comment type="caution">
    <text evidence="6">The sequence shown here is derived from an EMBL/GenBank/DDBJ whole genome shotgun (WGS) entry which is preliminary data.</text>
</comment>
<dbReference type="InterPro" id="IPR036390">
    <property type="entry name" value="WH_DNA-bd_sf"/>
</dbReference>
<evidence type="ECO:0000256" key="4">
    <source>
        <dbReference type="SAM" id="MobiDB-lite"/>
    </source>
</evidence>
<feature type="domain" description="HTH arsR-type" evidence="5">
    <location>
        <begin position="1"/>
        <end position="83"/>
    </location>
</feature>
<dbReference type="NCBIfam" id="NF033788">
    <property type="entry name" value="HTH_metalloreg"/>
    <property type="match status" value="1"/>
</dbReference>
<keyword evidence="3" id="KW-0804">Transcription</keyword>
<evidence type="ECO:0000256" key="1">
    <source>
        <dbReference type="ARBA" id="ARBA00023015"/>
    </source>
</evidence>
<keyword evidence="1" id="KW-0805">Transcription regulation</keyword>
<name>A0A269PI60_9CORY</name>
<evidence type="ECO:0000313" key="7">
    <source>
        <dbReference type="Proteomes" id="UP000215771"/>
    </source>
</evidence>
<dbReference type="SMART" id="SM00418">
    <property type="entry name" value="HTH_ARSR"/>
    <property type="match status" value="1"/>
</dbReference>
<dbReference type="PANTHER" id="PTHR43132:SF2">
    <property type="entry name" value="ARSENICAL RESISTANCE OPERON REPRESSOR ARSR-RELATED"/>
    <property type="match status" value="1"/>
</dbReference>
<dbReference type="AlphaFoldDB" id="A0A269PI60"/>
<proteinExistence type="predicted"/>
<dbReference type="EMBL" id="NQMQ01000002">
    <property type="protein sequence ID" value="PAJ71113.1"/>
    <property type="molecule type" value="Genomic_DNA"/>
</dbReference>